<feature type="transmembrane region" description="Helical" evidence="1">
    <location>
        <begin position="63"/>
        <end position="91"/>
    </location>
</feature>
<comment type="caution">
    <text evidence="2">The sequence shown here is derived from an EMBL/GenBank/DDBJ whole genome shotgun (WGS) entry which is preliminary data.</text>
</comment>
<dbReference type="AlphaFoldDB" id="A0A164EAQ8"/>
<keyword evidence="1" id="KW-1133">Transmembrane helix</keyword>
<sequence>SCCQIVFPYESCSFRFLVEFPCNIHPGLKGHPTSCLDHTCLAVFASPSSPYRHCRIIFARARLLFIAVIVERRVFGILFCFVLFCCCFVIVV</sequence>
<dbReference type="EMBL" id="LRGB01024315">
    <property type="protein sequence ID" value="KZR96605.1"/>
    <property type="molecule type" value="Genomic_DNA"/>
</dbReference>
<dbReference type="Proteomes" id="UP000076858">
    <property type="component" value="Unassembled WGS sequence"/>
</dbReference>
<reference evidence="2 3" key="1">
    <citation type="submission" date="2016-03" db="EMBL/GenBank/DDBJ databases">
        <title>EvidentialGene: Evidence-directed Construction of Genes on Genomes.</title>
        <authorList>
            <person name="Gilbert D.G."/>
            <person name="Choi J.-H."/>
            <person name="Mockaitis K."/>
            <person name="Colbourne J."/>
            <person name="Pfrender M."/>
        </authorList>
    </citation>
    <scope>NUCLEOTIDE SEQUENCE [LARGE SCALE GENOMIC DNA]</scope>
    <source>
        <strain evidence="2 3">Xinb3</strain>
        <tissue evidence="2">Complete organism</tissue>
    </source>
</reference>
<evidence type="ECO:0000256" key="1">
    <source>
        <dbReference type="SAM" id="Phobius"/>
    </source>
</evidence>
<accession>A0A164EAQ8</accession>
<keyword evidence="3" id="KW-1185">Reference proteome</keyword>
<name>A0A164EAQ8_9CRUS</name>
<evidence type="ECO:0000313" key="3">
    <source>
        <dbReference type="Proteomes" id="UP000076858"/>
    </source>
</evidence>
<gene>
    <name evidence="2" type="ORF">APZ42_008965</name>
</gene>
<proteinExistence type="predicted"/>
<evidence type="ECO:0000313" key="2">
    <source>
        <dbReference type="EMBL" id="KZR96605.1"/>
    </source>
</evidence>
<keyword evidence="1" id="KW-0472">Membrane</keyword>
<protein>
    <submittedName>
        <fullName evidence="2">Uncharacterized protein</fullName>
    </submittedName>
</protein>
<keyword evidence="1" id="KW-0812">Transmembrane</keyword>
<organism evidence="2 3">
    <name type="scientific">Daphnia magna</name>
    <dbReference type="NCBI Taxonomy" id="35525"/>
    <lineage>
        <taxon>Eukaryota</taxon>
        <taxon>Metazoa</taxon>
        <taxon>Ecdysozoa</taxon>
        <taxon>Arthropoda</taxon>
        <taxon>Crustacea</taxon>
        <taxon>Branchiopoda</taxon>
        <taxon>Diplostraca</taxon>
        <taxon>Cladocera</taxon>
        <taxon>Anomopoda</taxon>
        <taxon>Daphniidae</taxon>
        <taxon>Daphnia</taxon>
    </lineage>
</organism>
<feature type="non-terminal residue" evidence="2">
    <location>
        <position position="1"/>
    </location>
</feature>